<evidence type="ECO:0000256" key="11">
    <source>
        <dbReference type="ARBA" id="ARBA00048508"/>
    </source>
</evidence>
<dbReference type="RefSeq" id="WP_125128284.1">
    <property type="nucleotide sequence ID" value="NZ_RHJS01000002.1"/>
</dbReference>
<name>A0A3R8KVP8_9FIRM</name>
<evidence type="ECO:0000256" key="9">
    <source>
        <dbReference type="ARBA" id="ARBA00023160"/>
    </source>
</evidence>
<evidence type="ECO:0000256" key="1">
    <source>
        <dbReference type="ARBA" id="ARBA00002607"/>
    </source>
</evidence>
<evidence type="ECO:0000259" key="15">
    <source>
        <dbReference type="SMART" id="SM00822"/>
    </source>
</evidence>
<dbReference type="AlphaFoldDB" id="A0A3R8KVP8"/>
<dbReference type="SMART" id="SM00822">
    <property type="entry name" value="PKS_KR"/>
    <property type="match status" value="1"/>
</dbReference>
<organism evidence="16 17">
    <name type="scientific">Schaedlerella arabinosiphila</name>
    <dbReference type="NCBI Taxonomy" id="2044587"/>
    <lineage>
        <taxon>Bacteria</taxon>
        <taxon>Bacillati</taxon>
        <taxon>Bacillota</taxon>
        <taxon>Clostridia</taxon>
        <taxon>Lachnospirales</taxon>
        <taxon>Lachnospiraceae</taxon>
        <taxon>Schaedlerella</taxon>
    </lineage>
</organism>
<dbReference type="GO" id="GO:0051287">
    <property type="term" value="F:NAD binding"/>
    <property type="evidence" value="ECO:0007669"/>
    <property type="project" value="UniProtKB-UniRule"/>
</dbReference>
<feature type="active site" description="Proton acceptor" evidence="12">
    <location>
        <position position="164"/>
    </location>
</feature>
<dbReference type="EC" id="1.1.1.100" evidence="14"/>
<comment type="function">
    <text evidence="1 14">Catalyzes the NADPH-dependent reduction of beta-ketoacyl-ACP substrates to beta-hydroxyacyl-ACP products, the first reductive step in the elongation cycle of fatty acid biosynthesis.</text>
</comment>
<evidence type="ECO:0000256" key="7">
    <source>
        <dbReference type="ARBA" id="ARBA00023002"/>
    </source>
</evidence>
<feature type="binding site" evidence="13">
    <location>
        <begin position="21"/>
        <end position="24"/>
    </location>
    <ligand>
        <name>NADP(+)</name>
        <dbReference type="ChEBI" id="CHEBI:58349"/>
    </ligand>
</feature>
<dbReference type="GO" id="GO:0006633">
    <property type="term" value="P:fatty acid biosynthetic process"/>
    <property type="evidence" value="ECO:0007669"/>
    <property type="project" value="UniProtKB-UniPathway"/>
</dbReference>
<dbReference type="NCBIfam" id="TIGR01830">
    <property type="entry name" value="3oxo_ACP_reduc"/>
    <property type="match status" value="1"/>
</dbReference>
<evidence type="ECO:0000256" key="12">
    <source>
        <dbReference type="PIRSR" id="PIRSR611284-1"/>
    </source>
</evidence>
<proteinExistence type="inferred from homology"/>
<dbReference type="NCBIfam" id="NF005559">
    <property type="entry name" value="PRK07231.1"/>
    <property type="match status" value="1"/>
</dbReference>
<gene>
    <name evidence="16" type="primary">fabG</name>
    <name evidence="16" type="ORF">EBB54_17040</name>
</gene>
<dbReference type="CDD" id="cd05333">
    <property type="entry name" value="BKR_SDR_c"/>
    <property type="match status" value="1"/>
</dbReference>
<reference evidence="16" key="1">
    <citation type="submission" date="2018-10" db="EMBL/GenBank/DDBJ databases">
        <title>Schaedlerella arabinophila gen. nov. sp. nov., isolated from the mouse intestinal tract and comparative analysis with the genome of the closely related altered Schaedler flora strain ASF502.</title>
        <authorList>
            <person name="Miyake S."/>
            <person name="Soh M."/>
            <person name="Seedorf H."/>
        </authorList>
    </citation>
    <scope>NUCLEOTIDE SEQUENCE [LARGE SCALE GENOMIC DNA]</scope>
    <source>
        <strain evidence="16">DSM 106076</strain>
    </source>
</reference>
<keyword evidence="9 14" id="KW-0275">Fatty acid biosynthesis</keyword>
<dbReference type="InterPro" id="IPR050259">
    <property type="entry name" value="SDR"/>
</dbReference>
<evidence type="ECO:0000256" key="8">
    <source>
        <dbReference type="ARBA" id="ARBA00023098"/>
    </source>
</evidence>
<dbReference type="PANTHER" id="PTHR42879:SF2">
    <property type="entry name" value="3-OXOACYL-[ACYL-CARRIER-PROTEIN] REDUCTASE FABG"/>
    <property type="match status" value="1"/>
</dbReference>
<dbReference type="Proteomes" id="UP000274920">
    <property type="component" value="Unassembled WGS sequence"/>
</dbReference>
<dbReference type="InterPro" id="IPR036291">
    <property type="entry name" value="NAD(P)-bd_dom_sf"/>
</dbReference>
<dbReference type="NCBIfam" id="NF009466">
    <property type="entry name" value="PRK12826.1-2"/>
    <property type="match status" value="1"/>
</dbReference>
<dbReference type="PROSITE" id="PS00061">
    <property type="entry name" value="ADH_SHORT"/>
    <property type="match status" value="1"/>
</dbReference>
<evidence type="ECO:0000313" key="17">
    <source>
        <dbReference type="Proteomes" id="UP000274920"/>
    </source>
</evidence>
<dbReference type="GO" id="GO:0004316">
    <property type="term" value="F:3-oxoacyl-[acyl-carrier-protein] reductase (NADPH) activity"/>
    <property type="evidence" value="ECO:0007669"/>
    <property type="project" value="UniProtKB-UniRule"/>
</dbReference>
<dbReference type="PANTHER" id="PTHR42879">
    <property type="entry name" value="3-OXOACYL-(ACYL-CARRIER-PROTEIN) REDUCTASE"/>
    <property type="match status" value="1"/>
</dbReference>
<dbReference type="InterPro" id="IPR057326">
    <property type="entry name" value="KR_dom"/>
</dbReference>
<evidence type="ECO:0000256" key="5">
    <source>
        <dbReference type="ARBA" id="ARBA00022832"/>
    </source>
</evidence>
<evidence type="ECO:0000256" key="6">
    <source>
        <dbReference type="ARBA" id="ARBA00022857"/>
    </source>
</evidence>
<dbReference type="NCBIfam" id="NF004198">
    <property type="entry name" value="PRK05653.1-3"/>
    <property type="match status" value="1"/>
</dbReference>
<dbReference type="PRINTS" id="PR00080">
    <property type="entry name" value="SDRFAMILY"/>
</dbReference>
<keyword evidence="4 14" id="KW-0444">Lipid biosynthesis</keyword>
<keyword evidence="7 14" id="KW-0560">Oxidoreductase</keyword>
<comment type="pathway">
    <text evidence="2 14">Lipid metabolism; fatty acid biosynthesis.</text>
</comment>
<dbReference type="FunFam" id="3.40.50.720:FF:000037">
    <property type="entry name" value="3-oxoacyl-[acyl-carrier-protein] reductase FabG"/>
    <property type="match status" value="1"/>
</dbReference>
<keyword evidence="10" id="KW-0753">Steroid metabolism</keyword>
<dbReference type="SUPFAM" id="SSF51735">
    <property type="entry name" value="NAD(P)-binding Rossmann-fold domains"/>
    <property type="match status" value="1"/>
</dbReference>
<evidence type="ECO:0000256" key="4">
    <source>
        <dbReference type="ARBA" id="ARBA00022516"/>
    </source>
</evidence>
<dbReference type="EMBL" id="RHJS01000002">
    <property type="protein sequence ID" value="RRK32872.1"/>
    <property type="molecule type" value="Genomic_DNA"/>
</dbReference>
<dbReference type="InterPro" id="IPR011284">
    <property type="entry name" value="3oxo_ACP_reduc"/>
</dbReference>
<evidence type="ECO:0000256" key="2">
    <source>
        <dbReference type="ARBA" id="ARBA00005194"/>
    </source>
</evidence>
<evidence type="ECO:0000256" key="10">
    <source>
        <dbReference type="ARBA" id="ARBA00023221"/>
    </source>
</evidence>
<keyword evidence="17" id="KW-1185">Reference proteome</keyword>
<dbReference type="Gene3D" id="3.40.50.720">
    <property type="entry name" value="NAD(P)-binding Rossmann-like Domain"/>
    <property type="match status" value="1"/>
</dbReference>
<evidence type="ECO:0000256" key="13">
    <source>
        <dbReference type="PIRSR" id="PIRSR611284-2"/>
    </source>
</evidence>
<comment type="catalytic activity">
    <reaction evidence="11 14">
        <text>a (3R)-hydroxyacyl-[ACP] + NADP(+) = a 3-oxoacyl-[ACP] + NADPH + H(+)</text>
        <dbReference type="Rhea" id="RHEA:17397"/>
        <dbReference type="Rhea" id="RHEA-COMP:9916"/>
        <dbReference type="Rhea" id="RHEA-COMP:9945"/>
        <dbReference type="ChEBI" id="CHEBI:15378"/>
        <dbReference type="ChEBI" id="CHEBI:57783"/>
        <dbReference type="ChEBI" id="CHEBI:58349"/>
        <dbReference type="ChEBI" id="CHEBI:78776"/>
        <dbReference type="ChEBI" id="CHEBI:78827"/>
        <dbReference type="EC" id="1.1.1.100"/>
    </reaction>
</comment>
<evidence type="ECO:0000256" key="3">
    <source>
        <dbReference type="ARBA" id="ARBA00006484"/>
    </source>
</evidence>
<dbReference type="InterPro" id="IPR002347">
    <property type="entry name" value="SDR_fam"/>
</dbReference>
<comment type="caution">
    <text evidence="16">The sequence shown here is derived from an EMBL/GenBank/DDBJ whole genome shotgun (WGS) entry which is preliminary data.</text>
</comment>
<dbReference type="Pfam" id="PF13561">
    <property type="entry name" value="adh_short_C2"/>
    <property type="match status" value="1"/>
</dbReference>
<feature type="binding site" evidence="13">
    <location>
        <position position="99"/>
    </location>
    <ligand>
        <name>NADP(+)</name>
        <dbReference type="ChEBI" id="CHEBI:58349"/>
    </ligand>
</feature>
<evidence type="ECO:0000256" key="14">
    <source>
        <dbReference type="RuleBase" id="RU366074"/>
    </source>
</evidence>
<evidence type="ECO:0000313" key="16">
    <source>
        <dbReference type="EMBL" id="RRK32872.1"/>
    </source>
</evidence>
<comment type="subunit">
    <text evidence="14">Homotetramer.</text>
</comment>
<comment type="similarity">
    <text evidence="3 14">Belongs to the short-chain dehydrogenases/reductases (SDR) family.</text>
</comment>
<keyword evidence="5 14" id="KW-0276">Fatty acid metabolism</keyword>
<dbReference type="InterPro" id="IPR020904">
    <property type="entry name" value="Sc_DH/Rdtase_CS"/>
</dbReference>
<feature type="binding site" evidence="13">
    <location>
        <begin position="164"/>
        <end position="168"/>
    </location>
    <ligand>
        <name>NADP(+)</name>
        <dbReference type="ChEBI" id="CHEBI:58349"/>
    </ligand>
</feature>
<feature type="domain" description="Ketoreductase" evidence="15">
    <location>
        <begin position="15"/>
        <end position="195"/>
    </location>
</feature>
<dbReference type="PRINTS" id="PR00081">
    <property type="entry name" value="GDHRDH"/>
</dbReference>
<dbReference type="GO" id="GO:0008202">
    <property type="term" value="P:steroid metabolic process"/>
    <property type="evidence" value="ECO:0007669"/>
    <property type="project" value="UniProtKB-KW"/>
</dbReference>
<keyword evidence="8 14" id="KW-0443">Lipid metabolism</keyword>
<sequence length="256" mass="26864">MQNEKRTGNGLLEGQTAVVTGASRGIGRAIALRLASEGALVAVNYQGSKERAEAVKAEIEEQGGTALLYQCNVADFAACEEFLKAVTEQTGRLDILVNNAGITRDGLLMRMSEEDYDAVLNTNLKGTFNCIRFASRQMLRQKSGRIINISSVSGVLGNAGQANYSASKAGIIGLTKSAARELASRGITVNAIAPGFVNTEMTEGLSEKVKEGAVAQIPLGKFGEPEDIAEAALFLASKGAGYMTGQVLHVDGGMAM</sequence>
<feature type="binding site" evidence="13">
    <location>
        <begin position="72"/>
        <end position="73"/>
    </location>
    <ligand>
        <name>NADP(+)</name>
        <dbReference type="ChEBI" id="CHEBI:58349"/>
    </ligand>
</feature>
<protein>
    <recommendedName>
        <fullName evidence="14">3-oxoacyl-[acyl-carrier-protein] reductase</fullName>
        <ecNumber evidence="14">1.1.1.100</ecNumber>
    </recommendedName>
</protein>
<keyword evidence="6 13" id="KW-0521">NADP</keyword>
<dbReference type="UniPathway" id="UPA00094"/>
<accession>A0A3R8KVP8</accession>